<dbReference type="EMBL" id="FOGC01000010">
    <property type="protein sequence ID" value="SER02030.1"/>
    <property type="molecule type" value="Genomic_DNA"/>
</dbReference>
<dbReference type="NCBIfam" id="NF008218">
    <property type="entry name" value="PRK10985.1"/>
    <property type="match status" value="1"/>
</dbReference>
<dbReference type="OrthoDB" id="332676at2"/>
<feature type="active site" description="Charge relay system" evidence="2">
    <location>
        <position position="309"/>
    </location>
</feature>
<gene>
    <name evidence="4" type="ORF">SAMN05216522_11017</name>
</gene>
<evidence type="ECO:0000313" key="5">
    <source>
        <dbReference type="Proteomes" id="UP000242515"/>
    </source>
</evidence>
<evidence type="ECO:0000313" key="4">
    <source>
        <dbReference type="EMBL" id="SER02030.1"/>
    </source>
</evidence>
<dbReference type="Gene3D" id="3.40.50.1820">
    <property type="entry name" value="alpha/beta hydrolase"/>
    <property type="match status" value="1"/>
</dbReference>
<dbReference type="PANTHER" id="PTHR10794">
    <property type="entry name" value="ABHYDROLASE DOMAIN-CONTAINING PROTEIN"/>
    <property type="match status" value="1"/>
</dbReference>
<evidence type="ECO:0000256" key="2">
    <source>
        <dbReference type="PIRSR" id="PIRSR005211-1"/>
    </source>
</evidence>
<sequence>MDQTSPENLNNYHNDEHDFTPIRCLRNAHIQTLLPRILRRMVRIKPVWQRLELPDGDFVDLAWSEDPMLAKHKPRAVIFHGLEGSVKSPYAHGLLASFQQKGWLGVVMHYRGCSGEPNRLKQSYHSADIEDASYFLRWMKEKLGPGWTSATGFSLGGNMLACLMGSQGDECLLDAGVIVSAPLMLEPCSVKIEDGFSRFYQHYLLTRLKKSLRRKLKAHPHLFSIAPGELKKIKKLREFDDKITSRIYHFSDALDYYRQASGMPWLASITKPLLIIHAADDPFMTDDVIPLPEQLSLTIDYQLSEYGGHVGFVTGSLFKPVMWLEQRIPQWLSTQLDSTS</sequence>
<dbReference type="AlphaFoldDB" id="A0A1H9KS93"/>
<dbReference type="PANTHER" id="PTHR10794:SF94">
    <property type="entry name" value="ESTERASE YHET-RELATED"/>
    <property type="match status" value="1"/>
</dbReference>
<accession>A0A1H9KS93</accession>
<organism evidence="4 5">
    <name type="scientific">Rosenbergiella nectarea</name>
    <dbReference type="NCBI Taxonomy" id="988801"/>
    <lineage>
        <taxon>Bacteria</taxon>
        <taxon>Pseudomonadati</taxon>
        <taxon>Pseudomonadota</taxon>
        <taxon>Gammaproteobacteria</taxon>
        <taxon>Enterobacterales</taxon>
        <taxon>Erwiniaceae</taxon>
        <taxon>Rosenbergiella</taxon>
    </lineage>
</organism>
<dbReference type="FunFam" id="3.40.50.1820:FF:000080">
    <property type="entry name" value="Alpha/beta hydrolase"/>
    <property type="match status" value="1"/>
</dbReference>
<name>A0A1H9KS93_9GAMM</name>
<protein>
    <recommendedName>
        <fullName evidence="3">AB hydrolase-1 domain-containing protein</fullName>
    </recommendedName>
</protein>
<keyword evidence="5" id="KW-1185">Reference proteome</keyword>
<dbReference type="RefSeq" id="WP_092677142.1">
    <property type="nucleotide sequence ID" value="NZ_FOGC01000010.1"/>
</dbReference>
<dbReference type="InterPro" id="IPR000073">
    <property type="entry name" value="AB_hydrolase_1"/>
</dbReference>
<dbReference type="Proteomes" id="UP000242515">
    <property type="component" value="Unassembled WGS sequence"/>
</dbReference>
<evidence type="ECO:0000259" key="3">
    <source>
        <dbReference type="Pfam" id="PF00561"/>
    </source>
</evidence>
<comment type="similarity">
    <text evidence="1">Belongs to the AB hydrolase superfamily. AB hydrolase 4 family.</text>
</comment>
<feature type="active site" description="Charge relay system" evidence="2">
    <location>
        <position position="154"/>
    </location>
</feature>
<proteinExistence type="inferred from homology"/>
<dbReference type="Pfam" id="PF00561">
    <property type="entry name" value="Abhydrolase_1"/>
    <property type="match status" value="1"/>
</dbReference>
<evidence type="ECO:0000256" key="1">
    <source>
        <dbReference type="ARBA" id="ARBA00010884"/>
    </source>
</evidence>
<reference evidence="5" key="1">
    <citation type="submission" date="2016-10" db="EMBL/GenBank/DDBJ databases">
        <authorList>
            <person name="Varghese N."/>
            <person name="Submissions S."/>
        </authorList>
    </citation>
    <scope>NUCLEOTIDE SEQUENCE [LARGE SCALE GENOMIC DNA]</scope>
    <source>
        <strain evidence="5">8N4</strain>
    </source>
</reference>
<feature type="active site" description="Charge relay system" evidence="2">
    <location>
        <position position="281"/>
    </location>
</feature>
<dbReference type="SUPFAM" id="SSF53474">
    <property type="entry name" value="alpha/beta-Hydrolases"/>
    <property type="match status" value="1"/>
</dbReference>
<dbReference type="InterPro" id="IPR050960">
    <property type="entry name" value="AB_hydrolase_4_sf"/>
</dbReference>
<dbReference type="GO" id="GO:0047372">
    <property type="term" value="F:monoacylglycerol lipase activity"/>
    <property type="evidence" value="ECO:0007669"/>
    <property type="project" value="TreeGrafter"/>
</dbReference>
<dbReference type="InterPro" id="IPR029058">
    <property type="entry name" value="AB_hydrolase_fold"/>
</dbReference>
<dbReference type="InterPro" id="IPR012020">
    <property type="entry name" value="ABHD4"/>
</dbReference>
<dbReference type="STRING" id="988801.SAMN05216522_11017"/>
<dbReference type="PIRSF" id="PIRSF005211">
    <property type="entry name" value="Ab_hydro_YheT"/>
    <property type="match status" value="1"/>
</dbReference>
<feature type="domain" description="AB hydrolase-1" evidence="3">
    <location>
        <begin position="77"/>
        <end position="314"/>
    </location>
</feature>
<dbReference type="GO" id="GO:0034338">
    <property type="term" value="F:short-chain carboxylesterase activity"/>
    <property type="evidence" value="ECO:0007669"/>
    <property type="project" value="TreeGrafter"/>
</dbReference>